<name>A0ABX5B8N0_9SPIR</name>
<evidence type="ECO:0000313" key="1">
    <source>
        <dbReference type="EMBL" id="PPS22954.1"/>
    </source>
</evidence>
<dbReference type="RefSeq" id="WP_104617918.1">
    <property type="nucleotide sequence ID" value="NZ_JAWLPZ010000005.1"/>
</dbReference>
<dbReference type="EMBL" id="JJMJ01000028">
    <property type="protein sequence ID" value="PPS22954.1"/>
    <property type="molecule type" value="Genomic_DNA"/>
</dbReference>
<proteinExistence type="predicted"/>
<sequence length="89" mass="11254">MRKVRRFFNHYKRTRLLMLQKIKIKLLEYGYEAKSDNFYIEFYIGKKLYFIELCREQIRLFNDKDFNFYYSNINRLFDKITELRDKEAV</sequence>
<gene>
    <name evidence="1" type="ORF">DJ52_01795</name>
</gene>
<accession>A0ABX5B8N0</accession>
<organism evidence="1 2">
    <name type="scientific">Brachyspira murdochii</name>
    <dbReference type="NCBI Taxonomy" id="84378"/>
    <lineage>
        <taxon>Bacteria</taxon>
        <taxon>Pseudomonadati</taxon>
        <taxon>Spirochaetota</taxon>
        <taxon>Spirochaetia</taxon>
        <taxon>Brachyspirales</taxon>
        <taxon>Brachyspiraceae</taxon>
        <taxon>Brachyspira</taxon>
    </lineage>
</organism>
<protein>
    <submittedName>
        <fullName evidence="1">Uncharacterized protein</fullName>
    </submittedName>
</protein>
<comment type="caution">
    <text evidence="1">The sequence shown here is derived from an EMBL/GenBank/DDBJ whole genome shotgun (WGS) entry which is preliminary data.</text>
</comment>
<dbReference type="Proteomes" id="UP000238924">
    <property type="component" value="Unassembled WGS sequence"/>
</dbReference>
<keyword evidence="2" id="KW-1185">Reference proteome</keyword>
<reference evidence="1 2" key="1">
    <citation type="submission" date="2014-04" db="EMBL/GenBank/DDBJ databases">
        <title>Whole genome sequence of 'Brachyspira hampsonii' D13-03603F2.</title>
        <authorList>
            <person name="Patterson A.H."/>
            <person name="Chaban B."/>
            <person name="Fernando C."/>
            <person name="Harding J.C."/>
            <person name="Hill J.E."/>
        </authorList>
    </citation>
    <scope>NUCLEOTIDE SEQUENCE [LARGE SCALE GENOMIC DNA]</scope>
    <source>
        <strain evidence="1 2">D13-03603F2</strain>
    </source>
</reference>
<evidence type="ECO:0000313" key="2">
    <source>
        <dbReference type="Proteomes" id="UP000238924"/>
    </source>
</evidence>